<dbReference type="Pfam" id="PF20773">
    <property type="entry name" value="InhA-like_MAM"/>
    <property type="match status" value="1"/>
</dbReference>
<dbReference type="Proteomes" id="UP000642070">
    <property type="component" value="Unassembled WGS sequence"/>
</dbReference>
<protein>
    <recommendedName>
        <fullName evidence="5">Peptidase M6 immune inhibitor A</fullName>
    </recommendedName>
</protein>
<evidence type="ECO:0008006" key="5">
    <source>
        <dbReference type="Google" id="ProtNLM"/>
    </source>
</evidence>
<feature type="chain" id="PRO_5037390531" description="Peptidase M6 immune inhibitor A" evidence="2">
    <location>
        <begin position="30"/>
        <end position="737"/>
    </location>
</feature>
<evidence type="ECO:0000256" key="1">
    <source>
        <dbReference type="SAM" id="MobiDB-lite"/>
    </source>
</evidence>
<feature type="signal peptide" evidence="2">
    <location>
        <begin position="1"/>
        <end position="29"/>
    </location>
</feature>
<feature type="region of interest" description="Disordered" evidence="1">
    <location>
        <begin position="161"/>
        <end position="188"/>
    </location>
</feature>
<gene>
    <name evidence="3" type="ORF">GCM10007977_108340</name>
</gene>
<dbReference type="AlphaFoldDB" id="A0A917UH63"/>
<name>A0A917UH63_9ACTN</name>
<comment type="caution">
    <text evidence="3">The sequence shown here is derived from an EMBL/GenBank/DDBJ whole genome shotgun (WGS) entry which is preliminary data.</text>
</comment>
<reference evidence="3" key="1">
    <citation type="journal article" date="2014" name="Int. J. Syst. Evol. Microbiol.">
        <title>Complete genome sequence of Corynebacterium casei LMG S-19264T (=DSM 44701T), isolated from a smear-ripened cheese.</title>
        <authorList>
            <consortium name="US DOE Joint Genome Institute (JGI-PGF)"/>
            <person name="Walter F."/>
            <person name="Albersmeier A."/>
            <person name="Kalinowski J."/>
            <person name="Ruckert C."/>
        </authorList>
    </citation>
    <scope>NUCLEOTIDE SEQUENCE</scope>
    <source>
        <strain evidence="3">JCM 19831</strain>
    </source>
</reference>
<organism evidence="3 4">
    <name type="scientific">Dactylosporangium sucinum</name>
    <dbReference type="NCBI Taxonomy" id="1424081"/>
    <lineage>
        <taxon>Bacteria</taxon>
        <taxon>Bacillati</taxon>
        <taxon>Actinomycetota</taxon>
        <taxon>Actinomycetes</taxon>
        <taxon>Micromonosporales</taxon>
        <taxon>Micromonosporaceae</taxon>
        <taxon>Dactylosporangium</taxon>
    </lineage>
</organism>
<proteinExistence type="predicted"/>
<dbReference type="EMBL" id="BMPI01000120">
    <property type="protein sequence ID" value="GGM88666.1"/>
    <property type="molecule type" value="Genomic_DNA"/>
</dbReference>
<keyword evidence="2" id="KW-0732">Signal</keyword>
<reference evidence="3" key="2">
    <citation type="submission" date="2020-09" db="EMBL/GenBank/DDBJ databases">
        <authorList>
            <person name="Sun Q."/>
            <person name="Ohkuma M."/>
        </authorList>
    </citation>
    <scope>NUCLEOTIDE SEQUENCE</scope>
    <source>
        <strain evidence="3">JCM 19831</strain>
    </source>
</reference>
<sequence>MVRKRLVTTAVAVLAVPVLVALPVSPAAAAPVKAPAAPGASKTSDTRHMTRTQFTLDGKLVDTSKMAKPARARALAAAETPPVGTVRQWLGSDDYQGRLYRKDYVLRGVGEHIEVWVAADTSFPAGDCRNAVPNTTTITDAQVASFIHEFDTNMYPKETAAFSTPPDRDGSNALLGPDANGNGGVYTGGGSKTVTLVDNVRDDNYYAFPANTTYIAGFFSSQFNELFDRNVMTIDAYDWEHRTGANPADAPSSDLCVSRPARPRLYEGTFAHEWQHLLQYYTDPNESTWVNEGLSDFAQTLTGYVDGTLTVNDKGGDSHLYCFQGYGPVQTPYNPNPRDCGGAQNSLNLWGEGGSGAGVLADYGNAYELMLYLYDRFGQDIIERLHRDGDLQGIASLDAQVKAEGVKGGAYEVLRDYQSMVLLDKIVGDSKWGIVLGADKKKVTSKSLRSTVNLANPQSYSVPGAAPNGADYVLLQKNGQALKGKDLRSLKFSGASTLPALPLAWTLVNNDPDRAGNSVLFSGNANNTDAAAVIPVTVPTANPTLSFLAKYGAELGYDYGYVQVSTDGGTTYTSIPGDRTVAAPLGPGLNGTTTGFEPHSYDLSAYAGKQILLSFRYVSDGGVNEGGLLLDDITLGGTVLSDGSSLAPFDSPTEIKPVSVKNWNLKLVGIDEKNSLAWQFEFNGQPNVSLNWIQLALLALFPKVVAIVAYDEPTEQVQQYAPYTLTVNGVVQPGGSS</sequence>
<dbReference type="RefSeq" id="WP_190257957.1">
    <property type="nucleotide sequence ID" value="NZ_BMPI01000120.1"/>
</dbReference>
<evidence type="ECO:0000313" key="4">
    <source>
        <dbReference type="Proteomes" id="UP000642070"/>
    </source>
</evidence>
<evidence type="ECO:0000313" key="3">
    <source>
        <dbReference type="EMBL" id="GGM88666.1"/>
    </source>
</evidence>
<keyword evidence="4" id="KW-1185">Reference proteome</keyword>
<evidence type="ECO:0000256" key="2">
    <source>
        <dbReference type="SAM" id="SignalP"/>
    </source>
</evidence>
<accession>A0A917UH63</accession>